<dbReference type="Proteomes" id="UP000178405">
    <property type="component" value="Unassembled WGS sequence"/>
</dbReference>
<dbReference type="InterPro" id="IPR011051">
    <property type="entry name" value="RmlC_Cupin_sf"/>
</dbReference>
<dbReference type="InterPro" id="IPR014710">
    <property type="entry name" value="RmlC-like_jellyroll"/>
</dbReference>
<evidence type="ECO:0000313" key="2">
    <source>
        <dbReference type="EMBL" id="OGF85478.1"/>
    </source>
</evidence>
<evidence type="ECO:0000259" key="1">
    <source>
        <dbReference type="Pfam" id="PF07883"/>
    </source>
</evidence>
<accession>A0A1F5XC03</accession>
<dbReference type="Pfam" id="PF07883">
    <property type="entry name" value="Cupin_2"/>
    <property type="match status" value="1"/>
</dbReference>
<sequence length="122" mass="13945">MPIFSNKKIVPVFRDARGIILDILEKPVSHIGLVTFKKGATRGNHYHKKSTQYSYVLGGKIELTIKKINEKKIRKIILKEGDLTTIPRNMIHTYRALENSSMLDLTTYARGIKGYETDTVRV</sequence>
<protein>
    <recommendedName>
        <fullName evidence="1">Cupin type-2 domain-containing protein</fullName>
    </recommendedName>
</protein>
<feature type="domain" description="Cupin type-2" evidence="1">
    <location>
        <begin position="33"/>
        <end position="100"/>
    </location>
</feature>
<name>A0A1F5XC03_9BACT</name>
<comment type="caution">
    <text evidence="2">The sequence shown here is derived from an EMBL/GenBank/DDBJ whole genome shotgun (WGS) entry which is preliminary data.</text>
</comment>
<dbReference type="SUPFAM" id="SSF51182">
    <property type="entry name" value="RmlC-like cupins"/>
    <property type="match status" value="1"/>
</dbReference>
<dbReference type="InterPro" id="IPR013096">
    <property type="entry name" value="Cupin_2"/>
</dbReference>
<dbReference type="Gene3D" id="2.60.120.10">
    <property type="entry name" value="Jelly Rolls"/>
    <property type="match status" value="1"/>
</dbReference>
<reference evidence="2 3" key="1">
    <citation type="journal article" date="2016" name="Nat. Commun.">
        <title>Thousands of microbial genomes shed light on interconnected biogeochemical processes in an aquifer system.</title>
        <authorList>
            <person name="Anantharaman K."/>
            <person name="Brown C.T."/>
            <person name="Hug L.A."/>
            <person name="Sharon I."/>
            <person name="Castelle C.J."/>
            <person name="Probst A.J."/>
            <person name="Thomas B.C."/>
            <person name="Singh A."/>
            <person name="Wilkins M.J."/>
            <person name="Karaoz U."/>
            <person name="Brodie E.L."/>
            <person name="Williams K.H."/>
            <person name="Hubbard S.S."/>
            <person name="Banfield J.F."/>
        </authorList>
    </citation>
    <scope>NUCLEOTIDE SEQUENCE [LARGE SCALE GENOMIC DNA]</scope>
</reference>
<proteinExistence type="predicted"/>
<dbReference type="EMBL" id="MFIH01000037">
    <property type="protein sequence ID" value="OGF85478.1"/>
    <property type="molecule type" value="Genomic_DNA"/>
</dbReference>
<dbReference type="AlphaFoldDB" id="A0A1F5XC03"/>
<organism evidence="2 3">
    <name type="scientific">Candidatus Giovannonibacteria bacterium RIFCSPLOWO2_02_44_8</name>
    <dbReference type="NCBI Taxonomy" id="1798355"/>
    <lineage>
        <taxon>Bacteria</taxon>
        <taxon>Candidatus Giovannoniibacteriota</taxon>
    </lineage>
</organism>
<gene>
    <name evidence="2" type="ORF">A2Z63_01840</name>
</gene>
<evidence type="ECO:0000313" key="3">
    <source>
        <dbReference type="Proteomes" id="UP000178405"/>
    </source>
</evidence>